<dbReference type="SUPFAM" id="SSF53187">
    <property type="entry name" value="Zn-dependent exopeptidases"/>
    <property type="match status" value="1"/>
</dbReference>
<dbReference type="RefSeq" id="WP_085019703.1">
    <property type="nucleotide sequence ID" value="NZ_BMHD01000001.1"/>
</dbReference>
<dbReference type="SUPFAM" id="SSF55031">
    <property type="entry name" value="Bacterial exopeptidase dimerisation domain"/>
    <property type="match status" value="1"/>
</dbReference>
<dbReference type="InterPro" id="IPR036264">
    <property type="entry name" value="Bact_exopeptidase_dim_dom"/>
</dbReference>
<dbReference type="EMBL" id="CP020715">
    <property type="protein sequence ID" value="ARJ05565.1"/>
    <property type="molecule type" value="Genomic_DNA"/>
</dbReference>
<dbReference type="GO" id="GO:0008233">
    <property type="term" value="F:peptidase activity"/>
    <property type="evidence" value="ECO:0007669"/>
    <property type="project" value="UniProtKB-KW"/>
</dbReference>
<evidence type="ECO:0000256" key="2">
    <source>
        <dbReference type="ARBA" id="ARBA00022670"/>
    </source>
</evidence>
<dbReference type="Pfam" id="PF07687">
    <property type="entry name" value="M20_dimer"/>
    <property type="match status" value="1"/>
</dbReference>
<keyword evidence="4" id="KW-0378">Hydrolase</keyword>
<dbReference type="Gene3D" id="3.30.70.360">
    <property type="match status" value="1"/>
</dbReference>
<evidence type="ECO:0000256" key="3">
    <source>
        <dbReference type="ARBA" id="ARBA00022723"/>
    </source>
</evidence>
<dbReference type="Gene3D" id="3.40.630.10">
    <property type="entry name" value="Zn peptidases"/>
    <property type="match status" value="1"/>
</dbReference>
<dbReference type="InterPro" id="IPR011650">
    <property type="entry name" value="Peptidase_M20_dimer"/>
</dbReference>
<name>A0A1X9LK30_9MICO</name>
<dbReference type="KEGG" id="cphy:B5808_10255"/>
<evidence type="ECO:0000256" key="5">
    <source>
        <dbReference type="ARBA" id="ARBA00022833"/>
    </source>
</evidence>
<dbReference type="PANTHER" id="PTHR45962:SF1">
    <property type="entry name" value="N-FATTY-ACYL-AMINO ACID SYNTHASE_HYDROLASE PM20D1"/>
    <property type="match status" value="1"/>
</dbReference>
<evidence type="ECO:0000313" key="7">
    <source>
        <dbReference type="Proteomes" id="UP000192775"/>
    </source>
</evidence>
<reference evidence="6 7" key="1">
    <citation type="submission" date="2017-04" db="EMBL/GenBank/DDBJ databases">
        <authorList>
            <person name="Afonso C.L."/>
            <person name="Miller P.J."/>
            <person name="Scott M.A."/>
            <person name="Spackman E."/>
            <person name="Goraichik I."/>
            <person name="Dimitrov K.M."/>
            <person name="Suarez D.L."/>
            <person name="Swayne D.E."/>
        </authorList>
    </citation>
    <scope>NUCLEOTIDE SEQUENCE [LARGE SCALE GENOMIC DNA]</scope>
    <source>
        <strain evidence="7">XA(T)</strain>
    </source>
</reference>
<protein>
    <submittedName>
        <fullName evidence="6">Acetylornithine deacetylase</fullName>
    </submittedName>
</protein>
<dbReference type="STRING" id="1619308.B5808_10255"/>
<dbReference type="Proteomes" id="UP000192775">
    <property type="component" value="Chromosome"/>
</dbReference>
<dbReference type="InterPro" id="IPR002933">
    <property type="entry name" value="Peptidase_M20"/>
</dbReference>
<dbReference type="GO" id="GO:0006508">
    <property type="term" value="P:proteolysis"/>
    <property type="evidence" value="ECO:0007669"/>
    <property type="project" value="UniProtKB-KW"/>
</dbReference>
<keyword evidence="5" id="KW-0862">Zinc</keyword>
<proteinExistence type="inferred from homology"/>
<dbReference type="InterPro" id="IPR047177">
    <property type="entry name" value="Pept_M20A"/>
</dbReference>
<evidence type="ECO:0000256" key="4">
    <source>
        <dbReference type="ARBA" id="ARBA00022801"/>
    </source>
</evidence>
<keyword evidence="2" id="KW-0645">Protease</keyword>
<sequence length="444" mass="47886">MTAPDDAVGRLRELLRIPTVSRPDVSDLDTDAFASFRSTVQALYPALHAAAERELVLEHTLLYRWPGAAEGPATVLMAHYDVVAAPDEGWTHPPFAAELVGDGAQQELWGRGALDDKDSVAAILEGAEALAETGFVPAHDVYLLFGHDEETNGTGAREAARLLEARGVRIGLVLDEGGAVVDGVFPTVDRPLAVVGVSEKTTTMIELRVEQQGGHASTPPRETATSRLARAIVRMNAHPFPATLNPPIERMLRTIAPHARGIVRFVLSRPRLFRPLLLQLLTRIGVETSALLRTTAVATMLSAGHAQNALAESATAVVNARVAIDSDTARTVRRLKRVIADDGVTIRVLQAARPSAVSAMDGPGWDLVAETITAVYPDAVVVPYVQTGATDSRQFSHLSPTVYRFSPFHMTAEERAALHAKDERIHVGAYLTGIAFFERLIARL</sequence>
<keyword evidence="7" id="KW-1185">Reference proteome</keyword>
<dbReference type="Gene3D" id="1.10.150.900">
    <property type="match status" value="1"/>
</dbReference>
<evidence type="ECO:0000256" key="1">
    <source>
        <dbReference type="ARBA" id="ARBA00006247"/>
    </source>
</evidence>
<evidence type="ECO:0000313" key="6">
    <source>
        <dbReference type="EMBL" id="ARJ05565.1"/>
    </source>
</evidence>
<organism evidence="6 7">
    <name type="scientific">Cnuibacter physcomitrellae</name>
    <dbReference type="NCBI Taxonomy" id="1619308"/>
    <lineage>
        <taxon>Bacteria</taxon>
        <taxon>Bacillati</taxon>
        <taxon>Actinomycetota</taxon>
        <taxon>Actinomycetes</taxon>
        <taxon>Micrococcales</taxon>
        <taxon>Microbacteriaceae</taxon>
        <taxon>Cnuibacter</taxon>
    </lineage>
</organism>
<comment type="similarity">
    <text evidence="1">Belongs to the peptidase M20A family.</text>
</comment>
<keyword evidence="3" id="KW-0479">Metal-binding</keyword>
<gene>
    <name evidence="6" type="ORF">B5808_10255</name>
</gene>
<dbReference type="PANTHER" id="PTHR45962">
    <property type="entry name" value="N-FATTY-ACYL-AMINO ACID SYNTHASE/HYDROLASE PM20D1"/>
    <property type="match status" value="1"/>
</dbReference>
<accession>A0A1X9LK30</accession>
<dbReference type="GO" id="GO:0046872">
    <property type="term" value="F:metal ion binding"/>
    <property type="evidence" value="ECO:0007669"/>
    <property type="project" value="UniProtKB-KW"/>
</dbReference>
<dbReference type="Pfam" id="PF01546">
    <property type="entry name" value="Peptidase_M20"/>
    <property type="match status" value="1"/>
</dbReference>
<dbReference type="AlphaFoldDB" id="A0A1X9LK30"/>